<feature type="transmembrane region" description="Helical" evidence="5">
    <location>
        <begin position="68"/>
        <end position="94"/>
    </location>
</feature>
<keyword evidence="4 5" id="KW-0472">Membrane</keyword>
<dbReference type="KEGG" id="shal:SHALO_0748"/>
<evidence type="ECO:0000256" key="4">
    <source>
        <dbReference type="ARBA" id="ARBA00023136"/>
    </source>
</evidence>
<accession>A0A1D7THQ6</accession>
<dbReference type="PANTHER" id="PTHR36926:SF1">
    <property type="entry name" value="COLICIN V PRODUCTION PROTEIN"/>
    <property type="match status" value="1"/>
</dbReference>
<dbReference type="GO" id="GO:0009403">
    <property type="term" value="P:toxin biosynthetic process"/>
    <property type="evidence" value="ECO:0007669"/>
    <property type="project" value="InterPro"/>
</dbReference>
<reference evidence="7" key="1">
    <citation type="submission" date="2016-08" db="EMBL/GenBank/DDBJ databases">
        <title>Complete genome sequence of the organohalide-respiring Epsilonproteobacterium Sulfurospirillum halorespirans.</title>
        <authorList>
            <person name="Goris T."/>
            <person name="Zimmermann J."/>
            <person name="Schenz B."/>
            <person name="Lemos M."/>
            <person name="Hackermueller J."/>
            <person name="Diekert G."/>
        </authorList>
    </citation>
    <scope>NUCLEOTIDE SEQUENCE [LARGE SCALE GENOMIC DNA]</scope>
    <source>
        <strain>DSM 13726</strain>
        <strain evidence="7">PCE-M2</strain>
    </source>
</reference>
<organism evidence="6 7">
    <name type="scientific">Sulfurospirillum halorespirans DSM 13726</name>
    <dbReference type="NCBI Taxonomy" id="1193502"/>
    <lineage>
        <taxon>Bacteria</taxon>
        <taxon>Pseudomonadati</taxon>
        <taxon>Campylobacterota</taxon>
        <taxon>Epsilonproteobacteria</taxon>
        <taxon>Campylobacterales</taxon>
        <taxon>Sulfurospirillaceae</taxon>
        <taxon>Sulfurospirillum</taxon>
    </lineage>
</organism>
<keyword evidence="7" id="KW-1185">Reference proteome</keyword>
<dbReference type="EMBL" id="CP017111">
    <property type="protein sequence ID" value="AOO64531.1"/>
    <property type="molecule type" value="Genomic_DNA"/>
</dbReference>
<dbReference type="STRING" id="1193502.SHALO_0748"/>
<sequence length="179" mass="19640">MANFSMFDIISLALVLILGIKGIINGFVKEVFGLLGIIGGIYFASRYAPVAGQMINDHLFVFGNQASLYLFGFIAVLIVVWITCIFLGYLIAQALSLSGLSMIDKLAGFAVGSMKIFLVFSVLAITLSNIEFVKSKMEPYVAHSIMFPLFLQMGNYIVKLDTNTMFESLQPKVNNSTNP</sequence>
<feature type="transmembrane region" description="Helical" evidence="5">
    <location>
        <begin position="31"/>
        <end position="48"/>
    </location>
</feature>
<dbReference type="InterPro" id="IPR003825">
    <property type="entry name" value="Colicin-V_CvpA"/>
</dbReference>
<dbReference type="Proteomes" id="UP000094609">
    <property type="component" value="Chromosome"/>
</dbReference>
<feature type="transmembrane region" description="Helical" evidence="5">
    <location>
        <begin position="6"/>
        <end position="24"/>
    </location>
</feature>
<dbReference type="PATRIC" id="fig|1193502.14.peg.753"/>
<dbReference type="InterPro" id="IPR052719">
    <property type="entry name" value="CvpA-like"/>
</dbReference>
<comment type="subcellular location">
    <subcellularLocation>
        <location evidence="1">Membrane</location>
        <topology evidence="1">Multi-pass membrane protein</topology>
    </subcellularLocation>
</comment>
<evidence type="ECO:0000256" key="3">
    <source>
        <dbReference type="ARBA" id="ARBA00022989"/>
    </source>
</evidence>
<evidence type="ECO:0000256" key="5">
    <source>
        <dbReference type="SAM" id="Phobius"/>
    </source>
</evidence>
<dbReference type="AlphaFoldDB" id="A0A1D7THQ6"/>
<dbReference type="PANTHER" id="PTHR36926">
    <property type="entry name" value="COLICIN V PRODUCTION PROTEIN"/>
    <property type="match status" value="1"/>
</dbReference>
<protein>
    <submittedName>
        <fullName evidence="6">Colicin V production protein-like</fullName>
    </submittedName>
</protein>
<feature type="transmembrane region" description="Helical" evidence="5">
    <location>
        <begin position="106"/>
        <end position="128"/>
    </location>
</feature>
<evidence type="ECO:0000256" key="2">
    <source>
        <dbReference type="ARBA" id="ARBA00022692"/>
    </source>
</evidence>
<dbReference type="RefSeq" id="WP_069477418.1">
    <property type="nucleotide sequence ID" value="NZ_CP017111.1"/>
</dbReference>
<dbReference type="GO" id="GO:0016020">
    <property type="term" value="C:membrane"/>
    <property type="evidence" value="ECO:0007669"/>
    <property type="project" value="UniProtKB-SubCell"/>
</dbReference>
<evidence type="ECO:0000256" key="1">
    <source>
        <dbReference type="ARBA" id="ARBA00004141"/>
    </source>
</evidence>
<name>A0A1D7THQ6_9BACT</name>
<gene>
    <name evidence="6" type="ORF">SHALO_0748</name>
</gene>
<evidence type="ECO:0000313" key="7">
    <source>
        <dbReference type="Proteomes" id="UP000094609"/>
    </source>
</evidence>
<evidence type="ECO:0000313" key="6">
    <source>
        <dbReference type="EMBL" id="AOO64531.1"/>
    </source>
</evidence>
<dbReference type="Pfam" id="PF02674">
    <property type="entry name" value="Colicin_V"/>
    <property type="match status" value="1"/>
</dbReference>
<keyword evidence="3 5" id="KW-1133">Transmembrane helix</keyword>
<proteinExistence type="predicted"/>
<keyword evidence="2 5" id="KW-0812">Transmembrane</keyword>